<dbReference type="Proteomes" id="UP000544331">
    <property type="component" value="Unassembled WGS sequence"/>
</dbReference>
<name>A0A8H5XSK5_9HYPO</name>
<accession>A0A8H5XSK5</accession>
<sequence length="365" mass="41300">PLPSPPDSAERARAAAVALPQVLVEALRELEGDPHEVDYYKSFQLSWEDFKSTREVIEATFRRFDYDPFKARITIRMPTTIHDCFASSVNTVVLEKLRLLPNDNATTAKFVDNIRPMLSSDIFLDNPRQPADQDDDADKEEKKTPDLQYSHIHSKHPGVVVEVAYTQEGKKLKKLAHDYIRGSAGEIRTVVGFNLNTHKESTVSDLKEVPFRSANREPLNQDRGLPIFCLHDMTADKSLLEGVENLSISLPFKALYAFLDKAENIQRLRRAKKKSQLGGFPVKITEPPSSSPEEELASADERTFAEQEETQEKKATKSDRSYPRRTREVDTTEPNVTTRSAKRSAPTDTGADLRVPKRRPGSKRR</sequence>
<dbReference type="OrthoDB" id="3485856at2759"/>
<feature type="compositionally biased region" description="Basic residues" evidence="1">
    <location>
        <begin position="356"/>
        <end position="365"/>
    </location>
</feature>
<reference evidence="2 3" key="1">
    <citation type="submission" date="2020-05" db="EMBL/GenBank/DDBJ databases">
        <title>Identification and distribution of gene clusters putatively required for synthesis of sphingolipid metabolism inhibitors in phylogenetically diverse species of the filamentous fungus Fusarium.</title>
        <authorList>
            <person name="Kim H.-S."/>
            <person name="Busman M."/>
            <person name="Brown D.W."/>
            <person name="Divon H."/>
            <person name="Uhlig S."/>
            <person name="Proctor R.H."/>
        </authorList>
    </citation>
    <scope>NUCLEOTIDE SEQUENCE [LARGE SCALE GENOMIC DNA]</scope>
    <source>
        <strain evidence="2 3">NRRL 66235</strain>
    </source>
</reference>
<evidence type="ECO:0000313" key="3">
    <source>
        <dbReference type="Proteomes" id="UP000544331"/>
    </source>
</evidence>
<gene>
    <name evidence="2" type="ORF">FMUND_14863</name>
</gene>
<organism evidence="2 3">
    <name type="scientific">Fusarium mundagurra</name>
    <dbReference type="NCBI Taxonomy" id="1567541"/>
    <lineage>
        <taxon>Eukaryota</taxon>
        <taxon>Fungi</taxon>
        <taxon>Dikarya</taxon>
        <taxon>Ascomycota</taxon>
        <taxon>Pezizomycotina</taxon>
        <taxon>Sordariomycetes</taxon>
        <taxon>Hypocreomycetidae</taxon>
        <taxon>Hypocreales</taxon>
        <taxon>Nectriaceae</taxon>
        <taxon>Fusarium</taxon>
        <taxon>Fusarium fujikuroi species complex</taxon>
    </lineage>
</organism>
<dbReference type="EMBL" id="JAAOAN010000837">
    <property type="protein sequence ID" value="KAF5699204.1"/>
    <property type="molecule type" value="Genomic_DNA"/>
</dbReference>
<feature type="region of interest" description="Disordered" evidence="1">
    <location>
        <begin position="271"/>
        <end position="365"/>
    </location>
</feature>
<protein>
    <submittedName>
        <fullName evidence="2">Uncharacterized protein</fullName>
    </submittedName>
</protein>
<comment type="caution">
    <text evidence="2">The sequence shown here is derived from an EMBL/GenBank/DDBJ whole genome shotgun (WGS) entry which is preliminary data.</text>
</comment>
<keyword evidence="3" id="KW-1185">Reference proteome</keyword>
<evidence type="ECO:0000313" key="2">
    <source>
        <dbReference type="EMBL" id="KAF5699204.1"/>
    </source>
</evidence>
<dbReference type="AlphaFoldDB" id="A0A8H5XSK5"/>
<proteinExistence type="predicted"/>
<feature type="non-terminal residue" evidence="2">
    <location>
        <position position="365"/>
    </location>
</feature>
<feature type="region of interest" description="Disordered" evidence="1">
    <location>
        <begin position="122"/>
        <end position="149"/>
    </location>
</feature>
<evidence type="ECO:0000256" key="1">
    <source>
        <dbReference type="SAM" id="MobiDB-lite"/>
    </source>
</evidence>
<feature type="compositionally biased region" description="Basic and acidic residues" evidence="1">
    <location>
        <begin position="299"/>
        <end position="330"/>
    </location>
</feature>